<feature type="compositionally biased region" description="Basic and acidic residues" evidence="1">
    <location>
        <begin position="56"/>
        <end position="66"/>
    </location>
</feature>
<organism evidence="3 4">
    <name type="scientific">Microbacterium imperiale</name>
    <dbReference type="NCBI Taxonomy" id="33884"/>
    <lineage>
        <taxon>Bacteria</taxon>
        <taxon>Bacillati</taxon>
        <taxon>Actinomycetota</taxon>
        <taxon>Actinomycetes</taxon>
        <taxon>Micrococcales</taxon>
        <taxon>Microbacteriaceae</taxon>
        <taxon>Microbacterium</taxon>
    </lineage>
</organism>
<dbReference type="Pfam" id="PF11160">
    <property type="entry name" value="Hva1_TUDOR"/>
    <property type="match status" value="1"/>
</dbReference>
<dbReference type="Proteomes" id="UP001142317">
    <property type="component" value="Unassembled WGS sequence"/>
</dbReference>
<feature type="region of interest" description="Disordered" evidence="1">
    <location>
        <begin position="55"/>
        <end position="92"/>
    </location>
</feature>
<feature type="region of interest" description="Disordered" evidence="1">
    <location>
        <begin position="1"/>
        <end position="38"/>
    </location>
</feature>
<dbReference type="EMBL" id="BSEO01000014">
    <property type="protein sequence ID" value="GLJ81135.1"/>
    <property type="molecule type" value="Genomic_DNA"/>
</dbReference>
<dbReference type="AlphaFoldDB" id="A0A9W6M4G6"/>
<sequence length="141" mass="15271">MPLAGEAPRGRGSDSVAGSRDHDGAHGGSLAGRRRPGERWRIAADCVNDYLGVRAARQDRRNERTTEGAGMAQELSKGDRVSWDTSQGRTQGTIVEKKEKDFQFAGQKFTASADEPAFIVESEKSGNQAAHKRSALRKLSS</sequence>
<comment type="caution">
    <text evidence="3">The sequence shown here is derived from an EMBL/GenBank/DDBJ whole genome shotgun (WGS) entry which is preliminary data.</text>
</comment>
<reference evidence="3" key="1">
    <citation type="journal article" date="2014" name="Int. J. Syst. Evol. Microbiol.">
        <title>Complete genome sequence of Corynebacterium casei LMG S-19264T (=DSM 44701T), isolated from a smear-ripened cheese.</title>
        <authorList>
            <consortium name="US DOE Joint Genome Institute (JGI-PGF)"/>
            <person name="Walter F."/>
            <person name="Albersmeier A."/>
            <person name="Kalinowski J."/>
            <person name="Ruckert C."/>
        </authorList>
    </citation>
    <scope>NUCLEOTIDE SEQUENCE</scope>
    <source>
        <strain evidence="3">VKM Ac-1447</strain>
    </source>
</reference>
<feature type="domain" description="Hypervirulence associated protein TUDOR" evidence="2">
    <location>
        <begin position="78"/>
        <end position="136"/>
    </location>
</feature>
<name>A0A9W6M4G6_9MICO</name>
<protein>
    <recommendedName>
        <fullName evidence="2">Hypervirulence associated protein TUDOR domain-containing protein</fullName>
    </recommendedName>
</protein>
<reference evidence="3" key="2">
    <citation type="submission" date="2023-01" db="EMBL/GenBank/DDBJ databases">
        <authorList>
            <person name="Sun Q."/>
            <person name="Evtushenko L."/>
        </authorList>
    </citation>
    <scope>NUCLEOTIDE SEQUENCE</scope>
    <source>
        <strain evidence="3">VKM Ac-1447</strain>
    </source>
</reference>
<keyword evidence="4" id="KW-1185">Reference proteome</keyword>
<dbReference type="Gene3D" id="2.30.30.1060">
    <property type="match status" value="1"/>
</dbReference>
<evidence type="ECO:0000313" key="3">
    <source>
        <dbReference type="EMBL" id="GLJ81135.1"/>
    </source>
</evidence>
<feature type="compositionally biased region" description="Polar residues" evidence="1">
    <location>
        <begin position="83"/>
        <end position="92"/>
    </location>
</feature>
<feature type="region of interest" description="Disordered" evidence="1">
    <location>
        <begin position="120"/>
        <end position="141"/>
    </location>
</feature>
<evidence type="ECO:0000259" key="2">
    <source>
        <dbReference type="Pfam" id="PF11160"/>
    </source>
</evidence>
<evidence type="ECO:0000313" key="4">
    <source>
        <dbReference type="Proteomes" id="UP001142317"/>
    </source>
</evidence>
<proteinExistence type="predicted"/>
<dbReference type="InterPro" id="IPR021331">
    <property type="entry name" value="Hva1_TUDOR"/>
</dbReference>
<gene>
    <name evidence="3" type="ORF">GCM10017586_28180</name>
</gene>
<accession>A0A9W6M4G6</accession>
<evidence type="ECO:0000256" key="1">
    <source>
        <dbReference type="SAM" id="MobiDB-lite"/>
    </source>
</evidence>
<feature type="compositionally biased region" description="Basic residues" evidence="1">
    <location>
        <begin position="130"/>
        <end position="141"/>
    </location>
</feature>